<dbReference type="Proteomes" id="UP000694864">
    <property type="component" value="Chromosome 5"/>
</dbReference>
<dbReference type="InterPro" id="IPR055294">
    <property type="entry name" value="FBL60-like"/>
</dbReference>
<dbReference type="SMART" id="SM00579">
    <property type="entry name" value="FBD"/>
    <property type="match status" value="1"/>
</dbReference>
<dbReference type="Gene3D" id="1.20.1280.50">
    <property type="match status" value="1"/>
</dbReference>
<dbReference type="CDD" id="cd22160">
    <property type="entry name" value="F-box_AtFBL13-like"/>
    <property type="match status" value="1"/>
</dbReference>
<reference evidence="4" key="2">
    <citation type="submission" date="2025-08" db="UniProtKB">
        <authorList>
            <consortium name="RefSeq"/>
        </authorList>
    </citation>
    <scope>IDENTIFICATION</scope>
    <source>
        <tissue evidence="4">Leaf</tissue>
    </source>
</reference>
<dbReference type="InterPro" id="IPR036047">
    <property type="entry name" value="F-box-like_dom_sf"/>
</dbReference>
<dbReference type="SUPFAM" id="SSF52047">
    <property type="entry name" value="RNI-like"/>
    <property type="match status" value="1"/>
</dbReference>
<proteinExistence type="predicted"/>
<dbReference type="InterPro" id="IPR006566">
    <property type="entry name" value="FBD"/>
</dbReference>
<organism evidence="3 4">
    <name type="scientific">Camelina sativa</name>
    <name type="common">False flax</name>
    <name type="synonym">Myagrum sativum</name>
    <dbReference type="NCBI Taxonomy" id="90675"/>
    <lineage>
        <taxon>Eukaryota</taxon>
        <taxon>Viridiplantae</taxon>
        <taxon>Streptophyta</taxon>
        <taxon>Embryophyta</taxon>
        <taxon>Tracheophyta</taxon>
        <taxon>Spermatophyta</taxon>
        <taxon>Magnoliopsida</taxon>
        <taxon>eudicotyledons</taxon>
        <taxon>Gunneridae</taxon>
        <taxon>Pentapetalae</taxon>
        <taxon>rosids</taxon>
        <taxon>malvids</taxon>
        <taxon>Brassicales</taxon>
        <taxon>Brassicaceae</taxon>
        <taxon>Camelineae</taxon>
        <taxon>Camelina</taxon>
    </lineage>
</organism>
<dbReference type="PANTHER" id="PTHR31293">
    <property type="entry name" value="RNI-LIKE SUPERFAMILY PROTEIN"/>
    <property type="match status" value="1"/>
</dbReference>
<dbReference type="GeneID" id="104789328"/>
<sequence>MDCLLDDLLVHILSFLPTKQAARTSVLSKRWRTLFAFCHNLHFDDNSINSILSLPDPGDIYKLYTYTFSRRKQKLHTLQKCFHDFVDHTLALQGCNTIKKFSLDLSRTYDDSDIDRWICCALEHGVSELHLRIEGVSWWKFSISSKIFTSTTLVKLSLISTFYTTVYEPHCPRLLPSDTSLPSLKVLLLYKTSFKDDQLSDVLLNACPLLEDLTIGYYKYYPGLSYVISSKSIKRLSVTYCCARKHKGFSRNISFDTPNVVDFYYSDFLGRGSREFHLGSLAKATLDLRFIKDDEQADMRDIICEIRNVKTLHLTSSTVEVILLCCKNGLPVFNNLVELGFSSKEEGWKVYLPLLLEGSPNLQTLVLSGLNWFSCKRHRFTRIPPNNQIKMLVIKKYQGYASELKHISHFLRKMECLEVVKVYVAARMDDLKKMQLTEDLLKLPASSSKLKIQVI</sequence>
<evidence type="ECO:0000313" key="4">
    <source>
        <dbReference type="RefSeq" id="XP_010513348.1"/>
    </source>
</evidence>
<reference evidence="3" key="1">
    <citation type="journal article" date="2014" name="Nat. Commun.">
        <title>The emerging biofuel crop Camelina sativa retains a highly undifferentiated hexaploid genome structure.</title>
        <authorList>
            <person name="Kagale S."/>
            <person name="Koh C."/>
            <person name="Nixon J."/>
            <person name="Bollina V."/>
            <person name="Clarke W.E."/>
            <person name="Tuteja R."/>
            <person name="Spillane C."/>
            <person name="Robinson S.J."/>
            <person name="Links M.G."/>
            <person name="Clarke C."/>
            <person name="Higgins E.E."/>
            <person name="Huebert T."/>
            <person name="Sharpe A.G."/>
            <person name="Parkin I.A."/>
        </authorList>
    </citation>
    <scope>NUCLEOTIDE SEQUENCE [LARGE SCALE GENOMIC DNA]</scope>
    <source>
        <strain evidence="3">cv. DH55</strain>
    </source>
</reference>
<feature type="domain" description="FBD" evidence="2">
    <location>
        <begin position="382"/>
        <end position="455"/>
    </location>
</feature>
<keyword evidence="3" id="KW-1185">Reference proteome</keyword>
<name>A0ABM0ZBN1_CAMSA</name>
<evidence type="ECO:0000259" key="1">
    <source>
        <dbReference type="SMART" id="SM00256"/>
    </source>
</evidence>
<dbReference type="Pfam" id="PF00646">
    <property type="entry name" value="F-box"/>
    <property type="match status" value="1"/>
</dbReference>
<dbReference type="InterPro" id="IPR055411">
    <property type="entry name" value="LRR_FXL15/At3g58940/PEG3-like"/>
</dbReference>
<dbReference type="SUPFAM" id="SSF81383">
    <property type="entry name" value="F-box domain"/>
    <property type="match status" value="1"/>
</dbReference>
<dbReference type="PANTHER" id="PTHR31293:SF26">
    <property type="entry name" value="(RAPE) HYPOTHETICAL PROTEIN"/>
    <property type="match status" value="1"/>
</dbReference>
<dbReference type="Pfam" id="PF24758">
    <property type="entry name" value="LRR_At5g56370"/>
    <property type="match status" value="1"/>
</dbReference>
<dbReference type="InterPro" id="IPR001810">
    <property type="entry name" value="F-box_dom"/>
</dbReference>
<accession>A0ABM0ZBN1</accession>
<protein>
    <submittedName>
        <fullName evidence="4">F-box protein At3g44060</fullName>
    </submittedName>
</protein>
<feature type="domain" description="F-box" evidence="1">
    <location>
        <begin position="4"/>
        <end position="45"/>
    </location>
</feature>
<evidence type="ECO:0000259" key="2">
    <source>
        <dbReference type="SMART" id="SM00579"/>
    </source>
</evidence>
<gene>
    <name evidence="4" type="primary">LOC104789328</name>
</gene>
<dbReference type="SMART" id="SM00256">
    <property type="entry name" value="FBOX"/>
    <property type="match status" value="1"/>
</dbReference>
<dbReference type="InterPro" id="IPR053781">
    <property type="entry name" value="F-box_AtFBL13-like"/>
</dbReference>
<dbReference type="RefSeq" id="XP_010513348.1">
    <property type="nucleotide sequence ID" value="XM_010515046.1"/>
</dbReference>
<evidence type="ECO:0000313" key="3">
    <source>
        <dbReference type="Proteomes" id="UP000694864"/>
    </source>
</evidence>